<organism evidence="2 3">
    <name type="scientific">Anaeromonas frigoriresistens</name>
    <dbReference type="NCBI Taxonomy" id="2683708"/>
    <lineage>
        <taxon>Bacteria</taxon>
        <taxon>Bacillati</taxon>
        <taxon>Bacillota</taxon>
        <taxon>Tissierellia</taxon>
        <taxon>Tissierellales</taxon>
        <taxon>Thermohalobacteraceae</taxon>
        <taxon>Anaeromonas</taxon>
    </lineage>
</organism>
<dbReference type="GO" id="GO:0140359">
    <property type="term" value="F:ABC-type transporter activity"/>
    <property type="evidence" value="ECO:0007669"/>
    <property type="project" value="InterPro"/>
</dbReference>
<feature type="transmembrane region" description="Helical" evidence="1">
    <location>
        <begin position="12"/>
        <end position="35"/>
    </location>
</feature>
<name>A0A942Z9I6_9FIRM</name>
<dbReference type="RefSeq" id="WP_203367287.1">
    <property type="nucleotide sequence ID" value="NZ_WSFT01000048.1"/>
</dbReference>
<keyword evidence="1" id="KW-0472">Membrane</keyword>
<accession>A0A942Z9I6</accession>
<evidence type="ECO:0000256" key="1">
    <source>
        <dbReference type="SAM" id="Phobius"/>
    </source>
</evidence>
<dbReference type="GO" id="GO:0005886">
    <property type="term" value="C:plasma membrane"/>
    <property type="evidence" value="ECO:0007669"/>
    <property type="project" value="UniProtKB-SubCell"/>
</dbReference>
<proteinExistence type="predicted"/>
<comment type="caution">
    <text evidence="2">The sequence shown here is derived from an EMBL/GenBank/DDBJ whole genome shotgun (WGS) entry which is preliminary data.</text>
</comment>
<feature type="transmembrane region" description="Helical" evidence="1">
    <location>
        <begin position="118"/>
        <end position="143"/>
    </location>
</feature>
<dbReference type="Pfam" id="PF12679">
    <property type="entry name" value="ABC2_membrane_2"/>
    <property type="match status" value="1"/>
</dbReference>
<evidence type="ECO:0000313" key="2">
    <source>
        <dbReference type="EMBL" id="MBS4539363.1"/>
    </source>
</evidence>
<evidence type="ECO:0000313" key="3">
    <source>
        <dbReference type="Proteomes" id="UP000724672"/>
    </source>
</evidence>
<feature type="transmembrane region" description="Helical" evidence="1">
    <location>
        <begin position="74"/>
        <end position="97"/>
    </location>
</feature>
<dbReference type="EMBL" id="WSFT01000048">
    <property type="protein sequence ID" value="MBS4539363.1"/>
    <property type="molecule type" value="Genomic_DNA"/>
</dbReference>
<dbReference type="PANTHER" id="PTHR37305:SF2">
    <property type="entry name" value="BACITRACIN TRANSPORT PERMEASE PROTEIN BCRB"/>
    <property type="match status" value="1"/>
</dbReference>
<feature type="transmembrane region" description="Helical" evidence="1">
    <location>
        <begin position="163"/>
        <end position="183"/>
    </location>
</feature>
<dbReference type="Proteomes" id="UP000724672">
    <property type="component" value="Unassembled WGS sequence"/>
</dbReference>
<protein>
    <submittedName>
        <fullName evidence="2">ABC transporter permease subunit</fullName>
    </submittedName>
</protein>
<gene>
    <name evidence="2" type="ORF">GOQ27_12880</name>
</gene>
<feature type="transmembrane region" description="Helical" evidence="1">
    <location>
        <begin position="190"/>
        <end position="207"/>
    </location>
</feature>
<dbReference type="PANTHER" id="PTHR37305">
    <property type="entry name" value="INTEGRAL MEMBRANE PROTEIN-RELATED"/>
    <property type="match status" value="1"/>
</dbReference>
<keyword evidence="1" id="KW-0812">Transmembrane</keyword>
<dbReference type="AlphaFoldDB" id="A0A942Z9I6"/>
<keyword evidence="1" id="KW-1133">Transmembrane helix</keyword>
<feature type="transmembrane region" description="Helical" evidence="1">
    <location>
        <begin position="236"/>
        <end position="259"/>
    </location>
</feature>
<reference evidence="2" key="1">
    <citation type="submission" date="2019-12" db="EMBL/GenBank/DDBJ databases">
        <title>Clostridiaceae gen. nov. sp. nov., isolated from sediment in Xinjiang, China.</title>
        <authorList>
            <person name="Zhang R."/>
        </authorList>
    </citation>
    <scope>NUCLEOTIDE SEQUENCE</scope>
    <source>
        <strain evidence="2">D2Q-11</strain>
    </source>
</reference>
<sequence>MNKTLFKATLRANWLIGLFITLMLIMYTSIAITMFDPESADMVEGMLKMIPKGMIKAFGFSNLGTELTGYISSYLYGFIYIIFPVIYSVIVANKLIAKHVDSGSMAYLLTTPNSRIKIAITQAIYLASSIAIIFIINIVIGIILSESMFSGLLKIDKYLSLNLITYLVILAVSSIGFFFSCLFNETKYSLAFGGGVPLIFLVIKMLSELNTDLEWMRYMTLYSFINIDKILESSGYVILSSSIILVISLIFYILGIIIFNRKSLSI</sequence>
<keyword evidence="3" id="KW-1185">Reference proteome</keyword>